<dbReference type="Pfam" id="PF03221">
    <property type="entry name" value="HTH_Tnp_Tc5"/>
    <property type="match status" value="1"/>
</dbReference>
<feature type="compositionally biased region" description="Pro residues" evidence="3">
    <location>
        <begin position="135"/>
        <end position="144"/>
    </location>
</feature>
<proteinExistence type="predicted"/>
<dbReference type="Pfam" id="PF04218">
    <property type="entry name" value="CENP-B_N"/>
    <property type="match status" value="1"/>
</dbReference>
<sequence length="591" mass="64889">MNNAIEGSTGMTPDTIMTQSNDYGNDTWSISPYSHSPYNNSPMNEYGNWGGFIPQNLQTEQQMASRMPPPQPQPQIHHQMMQPTPTPMAHHQLPMLNTTWPSQLTNPSPTGSYSAPPLSMAPISNPQPVETPRQQPAPAPPPPQEKARRTLSTEQKRAMCLYYEENPSAKQAEIGARFGVERSTVSKVLRQKEHYLKREQEQEPSSSKRGKGKHPDFDRTLSNYVRRQQEGGFEIKDEEIMDQAKLFARASGHQDSLVSSLTSSWLQKFKQKHGITSGRLMRRASETNIPDSARMSTSRSKKKKEKSDIISPTSPSGQKSPLSDSRSDEDQQHDGFDFSAFSYRQAASQSATSLSSNLRDAGNNSSFSSSAMSPTGTLTFSPDPNTGAFAVDQTLQSQMADIRTSSITPSSDLQPREKRSNTFPSLNLDLVNQVVSSEPMTPRHQIPSTAPSSAIESPVHDFNSAPFGIDSTLTSPPQLHRSSSNSSMTGRSTPITNGGTMPTASIDSSPVSPSQEDACRAATTLLSYIQSSMKTNGQFDNSELMTLMQLTNKLQVHQYQSLRPAMGGLSRIPEGDGEVPAPNNEVMMETM</sequence>
<reference evidence="5 6" key="2">
    <citation type="submission" date="2021-10" db="EMBL/GenBank/DDBJ databases">
        <authorList>
            <person name="Piombo E."/>
        </authorList>
    </citation>
    <scope>NUCLEOTIDE SEQUENCE [LARGE SCALE GENOMIC DNA]</scope>
</reference>
<dbReference type="InterPro" id="IPR007889">
    <property type="entry name" value="HTH_Psq"/>
</dbReference>
<dbReference type="AlphaFoldDB" id="A0A9N9XW93"/>
<dbReference type="SUPFAM" id="SSF46689">
    <property type="entry name" value="Homeodomain-like"/>
    <property type="match status" value="2"/>
</dbReference>
<feature type="region of interest" description="Disordered" evidence="3">
    <location>
        <begin position="354"/>
        <end position="385"/>
    </location>
</feature>
<dbReference type="InterPro" id="IPR006600">
    <property type="entry name" value="HTH_CenpB_DNA-bd_dom"/>
</dbReference>
<organism evidence="5 6">
    <name type="scientific">Clonostachys byssicola</name>
    <dbReference type="NCBI Taxonomy" id="160290"/>
    <lineage>
        <taxon>Eukaryota</taxon>
        <taxon>Fungi</taxon>
        <taxon>Dikarya</taxon>
        <taxon>Ascomycota</taxon>
        <taxon>Pezizomycotina</taxon>
        <taxon>Sordariomycetes</taxon>
        <taxon>Hypocreomycetidae</taxon>
        <taxon>Hypocreales</taxon>
        <taxon>Bionectriaceae</taxon>
        <taxon>Clonostachys</taxon>
    </lineage>
</organism>
<dbReference type="PANTHER" id="PTHR19303">
    <property type="entry name" value="TRANSPOSON"/>
    <property type="match status" value="1"/>
</dbReference>
<feature type="region of interest" description="Disordered" evidence="3">
    <location>
        <begin position="272"/>
        <end position="334"/>
    </location>
</feature>
<feature type="domain" description="HTH CENPB-type" evidence="4">
    <location>
        <begin position="205"/>
        <end position="279"/>
    </location>
</feature>
<dbReference type="EMBL" id="CABFNO020001240">
    <property type="protein sequence ID" value="CAG9972123.1"/>
    <property type="molecule type" value="Genomic_DNA"/>
</dbReference>
<evidence type="ECO:0000313" key="5">
    <source>
        <dbReference type="EMBL" id="CAG9972123.1"/>
    </source>
</evidence>
<feature type="compositionally biased region" description="Polar residues" evidence="3">
    <location>
        <begin position="488"/>
        <end position="515"/>
    </location>
</feature>
<comment type="caution">
    <text evidence="5">The sequence shown here is derived from an EMBL/GenBank/DDBJ whole genome shotgun (WGS) entry which is preliminary data.</text>
</comment>
<feature type="region of interest" description="Disordered" evidence="3">
    <location>
        <begin position="405"/>
        <end position="425"/>
    </location>
</feature>
<protein>
    <recommendedName>
        <fullName evidence="4">HTH CENPB-type domain-containing protein</fullName>
    </recommendedName>
</protein>
<dbReference type="InterPro" id="IPR050863">
    <property type="entry name" value="CenT-Element_Derived"/>
</dbReference>
<name>A0A9N9XW93_9HYPO</name>
<feature type="compositionally biased region" description="Polar residues" evidence="3">
    <location>
        <begin position="374"/>
        <end position="384"/>
    </location>
</feature>
<feature type="compositionally biased region" description="Polar residues" evidence="3">
    <location>
        <begin position="310"/>
        <end position="324"/>
    </location>
</feature>
<accession>A0A9N9XW93</accession>
<evidence type="ECO:0000256" key="2">
    <source>
        <dbReference type="ARBA" id="ARBA00023242"/>
    </source>
</evidence>
<feature type="region of interest" description="Disordered" evidence="3">
    <location>
        <begin position="98"/>
        <end position="152"/>
    </location>
</feature>
<evidence type="ECO:0000256" key="3">
    <source>
        <dbReference type="SAM" id="MobiDB-lite"/>
    </source>
</evidence>
<dbReference type="GO" id="GO:0003677">
    <property type="term" value="F:DNA binding"/>
    <property type="evidence" value="ECO:0007669"/>
    <property type="project" value="UniProtKB-KW"/>
</dbReference>
<dbReference type="Proteomes" id="UP000754883">
    <property type="component" value="Unassembled WGS sequence"/>
</dbReference>
<feature type="region of interest" description="Disordered" evidence="3">
    <location>
        <begin position="465"/>
        <end position="515"/>
    </location>
</feature>
<dbReference type="PANTHER" id="PTHR19303:SF70">
    <property type="entry name" value="HTH CENPB-TYPE DOMAIN-CONTAINING PROTEIN"/>
    <property type="match status" value="1"/>
</dbReference>
<dbReference type="SMART" id="SM00674">
    <property type="entry name" value="CENPB"/>
    <property type="match status" value="1"/>
</dbReference>
<feature type="region of interest" description="Disordered" evidence="3">
    <location>
        <begin position="193"/>
        <end position="225"/>
    </location>
</feature>
<evidence type="ECO:0000313" key="6">
    <source>
        <dbReference type="Proteomes" id="UP000754883"/>
    </source>
</evidence>
<dbReference type="GO" id="GO:0005634">
    <property type="term" value="C:nucleus"/>
    <property type="evidence" value="ECO:0007669"/>
    <property type="project" value="TreeGrafter"/>
</dbReference>
<keyword evidence="6" id="KW-1185">Reference proteome</keyword>
<evidence type="ECO:0000259" key="4">
    <source>
        <dbReference type="PROSITE" id="PS51253"/>
    </source>
</evidence>
<dbReference type="PROSITE" id="PS51253">
    <property type="entry name" value="HTH_CENPB"/>
    <property type="match status" value="1"/>
</dbReference>
<feature type="compositionally biased region" description="Polar residues" evidence="3">
    <location>
        <begin position="98"/>
        <end position="113"/>
    </location>
</feature>
<evidence type="ECO:0000256" key="1">
    <source>
        <dbReference type="ARBA" id="ARBA00023125"/>
    </source>
</evidence>
<keyword evidence="2" id="KW-0539">Nucleus</keyword>
<dbReference type="Gene3D" id="1.10.10.60">
    <property type="entry name" value="Homeodomain-like"/>
    <property type="match status" value="2"/>
</dbReference>
<dbReference type="InterPro" id="IPR009057">
    <property type="entry name" value="Homeodomain-like_sf"/>
</dbReference>
<feature type="compositionally biased region" description="Basic and acidic residues" evidence="3">
    <location>
        <begin position="325"/>
        <end position="334"/>
    </location>
</feature>
<feature type="compositionally biased region" description="Polar residues" evidence="3">
    <location>
        <begin position="471"/>
        <end position="481"/>
    </location>
</feature>
<keyword evidence="1" id="KW-0238">DNA-binding</keyword>
<reference evidence="6" key="1">
    <citation type="submission" date="2019-06" db="EMBL/GenBank/DDBJ databases">
        <authorList>
            <person name="Broberg M."/>
        </authorList>
    </citation>
    <scope>NUCLEOTIDE SEQUENCE [LARGE SCALE GENOMIC DNA]</scope>
</reference>
<gene>
    <name evidence="5" type="ORF">CBYS24578_00000903</name>
</gene>
<dbReference type="OrthoDB" id="9909311at2759"/>